<protein>
    <submittedName>
        <fullName evidence="1">Hsp90 co-chaperone Cdc37</fullName>
    </submittedName>
</protein>
<organism evidence="1 2">
    <name type="scientific">Coemansia aciculifera</name>
    <dbReference type="NCBI Taxonomy" id="417176"/>
    <lineage>
        <taxon>Eukaryota</taxon>
        <taxon>Fungi</taxon>
        <taxon>Fungi incertae sedis</taxon>
        <taxon>Zoopagomycota</taxon>
        <taxon>Kickxellomycotina</taxon>
        <taxon>Kickxellomycetes</taxon>
        <taxon>Kickxellales</taxon>
        <taxon>Kickxellaceae</taxon>
        <taxon>Coemansia</taxon>
    </lineage>
</organism>
<proteinExistence type="predicted"/>
<evidence type="ECO:0000313" key="1">
    <source>
        <dbReference type="EMBL" id="KAJ2900373.1"/>
    </source>
</evidence>
<name>A0ACC1M9C7_9FUNG</name>
<sequence>MPIDYSKWDNLELSDDSDVEAHPNIEKGTFLRLRQRKIREDRENRRIRHERIDATIAMNRRLIDRLTTTRSNLALSTSFDQLSADLDRDIAQAREEQARQHDPEYVPSDQEMLNALMARIADDLVKENVDVDSPEKRRDAYVGQLDLHVENLRAAMKDLERELEDVRREEAKHIAPDSIMHAGFDRSFVTPGSSTASGSSKPAAATKQTVTTDEVLNPASVGKHRDDQGTSDDVDDDGDLKLDDDARAFASLKGMSNSMDYIHKHLAVVNEKKADQILGHAFTLELAGKHALSKQYVRQSLILTYILQMGASGVNVFFSRVGAKGQAQDMFEKDVETRYKHIVGRCQIMKSEGYADNDGDGDEQQVESVQLQCDDPNAPIRMSVPAENDEDPERLELFNQLPVDMQEALRIGTLEAVNKVLAAVSGPEAERLLAICGQGDFLVVDGEIVVDPNEQETATAKD</sequence>
<gene>
    <name evidence="1" type="primary">CDC37</name>
    <name evidence="1" type="ORF">IWW38_000540</name>
</gene>
<evidence type="ECO:0000313" key="2">
    <source>
        <dbReference type="Proteomes" id="UP001139981"/>
    </source>
</evidence>
<accession>A0ACC1M9C7</accession>
<dbReference type="Proteomes" id="UP001139981">
    <property type="component" value="Unassembled WGS sequence"/>
</dbReference>
<comment type="caution">
    <text evidence="1">The sequence shown here is derived from an EMBL/GenBank/DDBJ whole genome shotgun (WGS) entry which is preliminary data.</text>
</comment>
<keyword evidence="2" id="KW-1185">Reference proteome</keyword>
<reference evidence="1" key="1">
    <citation type="submission" date="2022-07" db="EMBL/GenBank/DDBJ databases">
        <title>Phylogenomic reconstructions and comparative analyses of Kickxellomycotina fungi.</title>
        <authorList>
            <person name="Reynolds N.K."/>
            <person name="Stajich J.E."/>
            <person name="Barry K."/>
            <person name="Grigoriev I.V."/>
            <person name="Crous P."/>
            <person name="Smith M.E."/>
        </authorList>
    </citation>
    <scope>NUCLEOTIDE SEQUENCE</scope>
    <source>
        <strain evidence="1">CBS 190363</strain>
    </source>
</reference>
<dbReference type="EMBL" id="JANBVB010000006">
    <property type="protein sequence ID" value="KAJ2900373.1"/>
    <property type="molecule type" value="Genomic_DNA"/>
</dbReference>